<keyword evidence="1" id="KW-0472">Membrane</keyword>
<gene>
    <name evidence="3" type="ORF">Q8A64_09845</name>
</gene>
<name>A0ABU1BPC6_9BURK</name>
<feature type="transmembrane region" description="Helical" evidence="1">
    <location>
        <begin position="58"/>
        <end position="83"/>
    </location>
</feature>
<dbReference type="Gene3D" id="2.70.150.10">
    <property type="entry name" value="Calcium-transporting ATPase, cytoplasmic transduction domain A"/>
    <property type="match status" value="1"/>
</dbReference>
<dbReference type="Proteomes" id="UP001225596">
    <property type="component" value="Unassembled WGS sequence"/>
</dbReference>
<keyword evidence="1" id="KW-0812">Transmembrane</keyword>
<keyword evidence="4" id="KW-1185">Reference proteome</keyword>
<keyword evidence="1" id="KW-1133">Transmembrane helix</keyword>
<evidence type="ECO:0000313" key="3">
    <source>
        <dbReference type="EMBL" id="MDQ9170709.1"/>
    </source>
</evidence>
<reference evidence="3 4" key="1">
    <citation type="submission" date="2023-08" db="EMBL/GenBank/DDBJ databases">
        <title>Oxalobacteraceae gen .nov., isolated from river sludge outside the plant.</title>
        <authorList>
            <person name="Zhao S.Y."/>
        </authorList>
    </citation>
    <scope>NUCLEOTIDE SEQUENCE [LARGE SCALE GENOMIC DNA]</scope>
    <source>
        <strain evidence="3 4">R-40</strain>
    </source>
</reference>
<dbReference type="Gene3D" id="1.20.1110.10">
    <property type="entry name" value="Calcium-transporting ATPase, transmembrane domain"/>
    <property type="match status" value="1"/>
</dbReference>
<feature type="domain" description="Cation-transporting P-type ATPase N-terminal" evidence="2">
    <location>
        <begin position="12"/>
        <end position="85"/>
    </location>
</feature>
<dbReference type="EMBL" id="JAUYVH010000005">
    <property type="protein sequence ID" value="MDQ9170709.1"/>
    <property type="molecule type" value="Genomic_DNA"/>
</dbReference>
<evidence type="ECO:0000313" key="4">
    <source>
        <dbReference type="Proteomes" id="UP001225596"/>
    </source>
</evidence>
<dbReference type="Pfam" id="PF00690">
    <property type="entry name" value="Cation_ATPase_N"/>
    <property type="match status" value="1"/>
</dbReference>
<dbReference type="RefSeq" id="WP_338436647.1">
    <property type="nucleotide sequence ID" value="NZ_JAUYVH010000005.1"/>
</dbReference>
<accession>A0ABU1BPC6</accession>
<dbReference type="SUPFAM" id="SSF81665">
    <property type="entry name" value="Calcium ATPase, transmembrane domain M"/>
    <property type="match status" value="1"/>
</dbReference>
<evidence type="ECO:0000256" key="1">
    <source>
        <dbReference type="SAM" id="Phobius"/>
    </source>
</evidence>
<organism evidence="3 4">
    <name type="scientific">Keguizhuia sedimenti</name>
    <dbReference type="NCBI Taxonomy" id="3064264"/>
    <lineage>
        <taxon>Bacteria</taxon>
        <taxon>Pseudomonadati</taxon>
        <taxon>Pseudomonadota</taxon>
        <taxon>Betaproteobacteria</taxon>
        <taxon>Burkholderiales</taxon>
        <taxon>Oxalobacteraceae</taxon>
        <taxon>Keguizhuia</taxon>
    </lineage>
</organism>
<dbReference type="SMART" id="SM00831">
    <property type="entry name" value="Cation_ATPase_N"/>
    <property type="match status" value="1"/>
</dbReference>
<comment type="caution">
    <text evidence="3">The sequence shown here is derived from an EMBL/GenBank/DDBJ whole genome shotgun (WGS) entry which is preliminary data.</text>
</comment>
<proteinExistence type="predicted"/>
<evidence type="ECO:0000259" key="2">
    <source>
        <dbReference type="SMART" id="SM00831"/>
    </source>
</evidence>
<sequence length="90" mass="9848">MENSKTKESHVAWHNISSGSVLSRLETSTAGLSANEANARLTRYGTNRLPEAARRSALLRFLFQFHNILIYVLIGAAAITAFWGTGSIRG</sequence>
<dbReference type="InterPro" id="IPR023298">
    <property type="entry name" value="ATPase_P-typ_TM_dom_sf"/>
</dbReference>
<dbReference type="InterPro" id="IPR004014">
    <property type="entry name" value="ATPase_P-typ_cation-transptr_N"/>
</dbReference>
<protein>
    <submittedName>
        <fullName evidence="3">Cation-transporting P-type ATPase</fullName>
    </submittedName>
</protein>